<reference evidence="11" key="1">
    <citation type="journal article" date="2019" name="Int. J. Syst. Evol. Microbiol.">
        <title>The Global Catalogue of Microorganisms (GCM) 10K type strain sequencing project: providing services to taxonomists for standard genome sequencing and annotation.</title>
        <authorList>
            <consortium name="The Broad Institute Genomics Platform"/>
            <consortium name="The Broad Institute Genome Sequencing Center for Infectious Disease"/>
            <person name="Wu L."/>
            <person name="Ma J."/>
        </authorList>
    </citation>
    <scope>NUCLEOTIDE SEQUENCE [LARGE SCALE GENOMIC DNA]</scope>
    <source>
        <strain evidence="11">KCTC 12907</strain>
    </source>
</reference>
<dbReference type="Proteomes" id="UP001596378">
    <property type="component" value="Unassembled WGS sequence"/>
</dbReference>
<evidence type="ECO:0000256" key="6">
    <source>
        <dbReference type="ARBA" id="ARBA00023136"/>
    </source>
</evidence>
<evidence type="ECO:0000256" key="4">
    <source>
        <dbReference type="ARBA" id="ARBA00022679"/>
    </source>
</evidence>
<evidence type="ECO:0000256" key="1">
    <source>
        <dbReference type="ARBA" id="ARBA00004651"/>
    </source>
</evidence>
<gene>
    <name evidence="10" type="ORF">ACFQMJ_20710</name>
</gene>
<dbReference type="GO" id="GO:0004673">
    <property type="term" value="F:protein histidine kinase activity"/>
    <property type="evidence" value="ECO:0007669"/>
    <property type="project" value="UniProtKB-EC"/>
</dbReference>
<keyword evidence="3" id="KW-0597">Phosphoprotein</keyword>
<organism evidence="10 11">
    <name type="scientific">Cohnella cellulosilytica</name>
    <dbReference type="NCBI Taxonomy" id="986710"/>
    <lineage>
        <taxon>Bacteria</taxon>
        <taxon>Bacillati</taxon>
        <taxon>Bacillota</taxon>
        <taxon>Bacilli</taxon>
        <taxon>Bacillales</taxon>
        <taxon>Paenibacillaceae</taxon>
        <taxon>Cohnella</taxon>
    </lineage>
</organism>
<keyword evidence="11" id="KW-1185">Reference proteome</keyword>
<evidence type="ECO:0000313" key="11">
    <source>
        <dbReference type="Proteomes" id="UP001596378"/>
    </source>
</evidence>
<dbReference type="InterPro" id="IPR036890">
    <property type="entry name" value="HATPase_C_sf"/>
</dbReference>
<dbReference type="EMBL" id="JBHTAI010000013">
    <property type="protein sequence ID" value="MFC7150964.1"/>
    <property type="molecule type" value="Genomic_DNA"/>
</dbReference>
<keyword evidence="4 10" id="KW-0808">Transferase</keyword>
<dbReference type="InterPro" id="IPR050640">
    <property type="entry name" value="Bact_2-comp_sensor_kinase"/>
</dbReference>
<evidence type="ECO:0000313" key="10">
    <source>
        <dbReference type="EMBL" id="MFC7150964.1"/>
    </source>
</evidence>
<dbReference type="InterPro" id="IPR003594">
    <property type="entry name" value="HATPase_dom"/>
</dbReference>
<keyword evidence="8" id="KW-0812">Transmembrane</keyword>
<dbReference type="RefSeq" id="WP_378053685.1">
    <property type="nucleotide sequence ID" value="NZ_JBHMDN010000078.1"/>
</dbReference>
<feature type="transmembrane region" description="Helical" evidence="8">
    <location>
        <begin position="21"/>
        <end position="45"/>
    </location>
</feature>
<dbReference type="SUPFAM" id="SSF55874">
    <property type="entry name" value="ATPase domain of HSP90 chaperone/DNA topoisomerase II/histidine kinase"/>
    <property type="match status" value="1"/>
</dbReference>
<evidence type="ECO:0000256" key="7">
    <source>
        <dbReference type="SAM" id="MobiDB-lite"/>
    </source>
</evidence>
<dbReference type="SMART" id="SM00304">
    <property type="entry name" value="HAMP"/>
    <property type="match status" value="1"/>
</dbReference>
<dbReference type="Pfam" id="PF06580">
    <property type="entry name" value="His_kinase"/>
    <property type="match status" value="1"/>
</dbReference>
<evidence type="ECO:0000259" key="9">
    <source>
        <dbReference type="PROSITE" id="PS50885"/>
    </source>
</evidence>
<keyword evidence="5 10" id="KW-0418">Kinase</keyword>
<dbReference type="EC" id="2.7.13.3" evidence="10"/>
<dbReference type="PANTHER" id="PTHR34220">
    <property type="entry name" value="SENSOR HISTIDINE KINASE YPDA"/>
    <property type="match status" value="1"/>
</dbReference>
<dbReference type="Pfam" id="PF02518">
    <property type="entry name" value="HATPase_c"/>
    <property type="match status" value="1"/>
</dbReference>
<comment type="subcellular location">
    <subcellularLocation>
        <location evidence="1">Cell membrane</location>
        <topology evidence="1">Multi-pass membrane protein</topology>
    </subcellularLocation>
</comment>
<feature type="domain" description="HAMP" evidence="9">
    <location>
        <begin position="329"/>
        <end position="381"/>
    </location>
</feature>
<name>A0ABW2FGA6_9BACL</name>
<evidence type="ECO:0000256" key="3">
    <source>
        <dbReference type="ARBA" id="ARBA00022553"/>
    </source>
</evidence>
<feature type="region of interest" description="Disordered" evidence="7">
    <location>
        <begin position="606"/>
        <end position="626"/>
    </location>
</feature>
<keyword evidence="2" id="KW-1003">Cell membrane</keyword>
<dbReference type="PROSITE" id="PS50885">
    <property type="entry name" value="HAMP"/>
    <property type="match status" value="1"/>
</dbReference>
<evidence type="ECO:0000256" key="2">
    <source>
        <dbReference type="ARBA" id="ARBA00022475"/>
    </source>
</evidence>
<dbReference type="PANTHER" id="PTHR34220:SF7">
    <property type="entry name" value="SENSOR HISTIDINE KINASE YPDA"/>
    <property type="match status" value="1"/>
</dbReference>
<dbReference type="SUPFAM" id="SSF158472">
    <property type="entry name" value="HAMP domain-like"/>
    <property type="match status" value="1"/>
</dbReference>
<keyword evidence="6 8" id="KW-0472">Membrane</keyword>
<dbReference type="InterPro" id="IPR010559">
    <property type="entry name" value="Sig_transdc_His_kin_internal"/>
</dbReference>
<proteinExistence type="predicted"/>
<dbReference type="Gene3D" id="6.10.340.10">
    <property type="match status" value="1"/>
</dbReference>
<protein>
    <submittedName>
        <fullName evidence="10">Sensor histidine kinase</fullName>
        <ecNumber evidence="10">2.7.13.3</ecNumber>
    </submittedName>
</protein>
<sequence length="626" mass="71158">MKASGRPIVGKIRDFFSRIRTVLLFSYFVIILLSILMVGTVSFYLSSSTIKGRVESANLQIVRQIANNMDNDFRSKRNLLLAPYYDQEYIDGINAYPEMSEQNQFLFRQKLENLYLKSFNATPIRGFIRFQIYYRTGELLAASNDYKPWTAAQVRNSEWFLRTVAKDGEVFFNGPSSGDGTTDADGTAYSSSILIRDFSNPERFIVVRVEYGDDLFRATGRSDDLSARSRILVLDERDGLVYDSRPDAPAPEKRLLNRLDGSEGKFWTEGEDDEQFVSYIVSESSGWKAVISTPRRDILGPIDQIKTTVIATAVGAFVLTFIISVLFGRRITQPIQTLYKHVNRIKRGDFSERVEIRRADEIGLIASNFNAMQEELRNLIEHKYVNQIKLRDAELAMLYSQINPHFLYNTLDIIRAMADYHRAPQIGEIAHALADMFRYNTRNRDEVVTLQEELDQIEAYMKIQSIRFDDKIAYEADVDESLYNYPVLKMTLQPLVENAVFHGLERKRGKGTIRIAAKQEEGRFVLAVADDGVGMSEQRLVDLRTKLRMSLHSEEAVSVSEGGIGVRNVFARYAIRYGERLGFEIESRKGAGTRIVLSLPCDGLPEASTDSKSQGGRIIQHNGSKS</sequence>
<dbReference type="Gene3D" id="3.30.565.10">
    <property type="entry name" value="Histidine kinase-like ATPase, C-terminal domain"/>
    <property type="match status" value="1"/>
</dbReference>
<accession>A0ABW2FGA6</accession>
<feature type="transmembrane region" description="Helical" evidence="8">
    <location>
        <begin position="309"/>
        <end position="328"/>
    </location>
</feature>
<evidence type="ECO:0000256" key="8">
    <source>
        <dbReference type="SAM" id="Phobius"/>
    </source>
</evidence>
<comment type="caution">
    <text evidence="10">The sequence shown here is derived from an EMBL/GenBank/DDBJ whole genome shotgun (WGS) entry which is preliminary data.</text>
</comment>
<keyword evidence="8" id="KW-1133">Transmembrane helix</keyword>
<evidence type="ECO:0000256" key="5">
    <source>
        <dbReference type="ARBA" id="ARBA00022777"/>
    </source>
</evidence>
<dbReference type="InterPro" id="IPR003660">
    <property type="entry name" value="HAMP_dom"/>
</dbReference>
<dbReference type="Pfam" id="PF00672">
    <property type="entry name" value="HAMP"/>
    <property type="match status" value="1"/>
</dbReference>
<dbReference type="CDD" id="cd06225">
    <property type="entry name" value="HAMP"/>
    <property type="match status" value="1"/>
</dbReference>